<sequence>MENWVEIAAIVIATGWAAFGVTYLFKWQQVSKLLVELGQAFTKTGMALDDRKLSKEESMVLLKEWYDVYKALLPLLPASVLKILSRR</sequence>
<accession>A0A6M3J2X0</accession>
<dbReference type="AlphaFoldDB" id="A0A6M3J2X0"/>
<proteinExistence type="predicted"/>
<organism evidence="2">
    <name type="scientific">viral metagenome</name>
    <dbReference type="NCBI Taxonomy" id="1070528"/>
    <lineage>
        <taxon>unclassified sequences</taxon>
        <taxon>metagenomes</taxon>
        <taxon>organismal metagenomes</taxon>
    </lineage>
</organism>
<keyword evidence="1" id="KW-0472">Membrane</keyword>
<name>A0A6M3J2X0_9ZZZZ</name>
<evidence type="ECO:0000256" key="1">
    <source>
        <dbReference type="SAM" id="Phobius"/>
    </source>
</evidence>
<gene>
    <name evidence="2" type="ORF">MM415B00562_0008</name>
</gene>
<keyword evidence="1" id="KW-1133">Transmembrane helix</keyword>
<dbReference type="EMBL" id="MT141510">
    <property type="protein sequence ID" value="QJA63974.1"/>
    <property type="molecule type" value="Genomic_DNA"/>
</dbReference>
<reference evidence="2" key="1">
    <citation type="submission" date="2020-03" db="EMBL/GenBank/DDBJ databases">
        <title>The deep terrestrial virosphere.</title>
        <authorList>
            <person name="Holmfeldt K."/>
            <person name="Nilsson E."/>
            <person name="Simone D."/>
            <person name="Lopez-Fernandez M."/>
            <person name="Wu X."/>
            <person name="de Brujin I."/>
            <person name="Lundin D."/>
            <person name="Andersson A."/>
            <person name="Bertilsson S."/>
            <person name="Dopson M."/>
        </authorList>
    </citation>
    <scope>NUCLEOTIDE SEQUENCE</scope>
    <source>
        <strain evidence="2">MM415B00562</strain>
    </source>
</reference>
<evidence type="ECO:0000313" key="2">
    <source>
        <dbReference type="EMBL" id="QJA63974.1"/>
    </source>
</evidence>
<protein>
    <submittedName>
        <fullName evidence="2">Uncharacterized protein</fullName>
    </submittedName>
</protein>
<keyword evidence="1" id="KW-0812">Transmembrane</keyword>
<feature type="transmembrane region" description="Helical" evidence="1">
    <location>
        <begin position="7"/>
        <end position="25"/>
    </location>
</feature>